<sequence length="200" mass="23485">MSQFPQKAQIEFEILHEKNSSFKELIILQKTIHTLREDYNKLSKATEETNKGLNQVLEEEYYCRRDREYLDQDMKTLLDVFQNINPQTQGHVFGNTPHLHVDIKPDLAREMDKNPYEWCLKHSKGLQAIDPDVKTQMRNQKVPTQFPGELEPAVKNRCNKDRTLDDIANILQEVSTRTSINRYDTHKTGDKLENKTLETK</sequence>
<protein>
    <submittedName>
        <fullName evidence="1">Uncharacterized protein</fullName>
    </submittedName>
</protein>
<comment type="caution">
    <text evidence="1">The sequence shown here is derived from an EMBL/GenBank/DDBJ whole genome shotgun (WGS) entry which is preliminary data.</text>
</comment>
<evidence type="ECO:0000313" key="1">
    <source>
        <dbReference type="EMBL" id="MBW0556027.1"/>
    </source>
</evidence>
<keyword evidence="2" id="KW-1185">Reference proteome</keyword>
<dbReference type="AlphaFoldDB" id="A0A9Q3PCU7"/>
<evidence type="ECO:0000313" key="2">
    <source>
        <dbReference type="Proteomes" id="UP000765509"/>
    </source>
</evidence>
<name>A0A9Q3PCU7_9BASI</name>
<organism evidence="1 2">
    <name type="scientific">Austropuccinia psidii MF-1</name>
    <dbReference type="NCBI Taxonomy" id="1389203"/>
    <lineage>
        <taxon>Eukaryota</taxon>
        <taxon>Fungi</taxon>
        <taxon>Dikarya</taxon>
        <taxon>Basidiomycota</taxon>
        <taxon>Pucciniomycotina</taxon>
        <taxon>Pucciniomycetes</taxon>
        <taxon>Pucciniales</taxon>
        <taxon>Sphaerophragmiaceae</taxon>
        <taxon>Austropuccinia</taxon>
    </lineage>
</organism>
<gene>
    <name evidence="1" type="ORF">O181_095742</name>
</gene>
<accession>A0A9Q3PCU7</accession>
<dbReference type="Proteomes" id="UP000765509">
    <property type="component" value="Unassembled WGS sequence"/>
</dbReference>
<proteinExistence type="predicted"/>
<dbReference type="EMBL" id="AVOT02063259">
    <property type="protein sequence ID" value="MBW0556027.1"/>
    <property type="molecule type" value="Genomic_DNA"/>
</dbReference>
<reference evidence="1" key="1">
    <citation type="submission" date="2021-03" db="EMBL/GenBank/DDBJ databases">
        <title>Draft genome sequence of rust myrtle Austropuccinia psidii MF-1, a brazilian biotype.</title>
        <authorList>
            <person name="Quecine M.C."/>
            <person name="Pachon D.M.R."/>
            <person name="Bonatelli M.L."/>
            <person name="Correr F.H."/>
            <person name="Franceschini L.M."/>
            <person name="Leite T.F."/>
            <person name="Margarido G.R.A."/>
            <person name="Almeida C.A."/>
            <person name="Ferrarezi J.A."/>
            <person name="Labate C.A."/>
        </authorList>
    </citation>
    <scope>NUCLEOTIDE SEQUENCE</scope>
    <source>
        <strain evidence="1">MF-1</strain>
    </source>
</reference>